<dbReference type="Proteomes" id="UP000184212">
    <property type="component" value="Unassembled WGS sequence"/>
</dbReference>
<name>A0A1M5K0I7_9BACT</name>
<evidence type="ECO:0000313" key="3">
    <source>
        <dbReference type="EMBL" id="SHG46284.1"/>
    </source>
</evidence>
<dbReference type="GO" id="GO:0051213">
    <property type="term" value="F:dioxygenase activity"/>
    <property type="evidence" value="ECO:0007669"/>
    <property type="project" value="UniProtKB-KW"/>
</dbReference>
<keyword evidence="3" id="KW-0560">Oxidoreductase</keyword>
<feature type="domain" description="VOC" evidence="2">
    <location>
        <begin position="160"/>
        <end position="313"/>
    </location>
</feature>
<dbReference type="AlphaFoldDB" id="A0A1M5K0I7"/>
<dbReference type="PANTHER" id="PTHR43048:SF6">
    <property type="entry name" value="BLR8189 PROTEIN"/>
    <property type="match status" value="1"/>
</dbReference>
<gene>
    <name evidence="3" type="ORF">SAMN04488109_0384</name>
</gene>
<dbReference type="GO" id="GO:0046872">
    <property type="term" value="F:metal ion binding"/>
    <property type="evidence" value="ECO:0007669"/>
    <property type="project" value="UniProtKB-KW"/>
</dbReference>
<dbReference type="PANTHER" id="PTHR43048">
    <property type="entry name" value="METHYLMALONYL-COA EPIMERASE"/>
    <property type="match status" value="1"/>
</dbReference>
<sequence>MGYIISGIQQVGIGVQDADAAWAWYRKHFGMDVPVFKDSATASLMTRYTGDRAEDRYAILAMNMQGGGGFEIWQFTSRTPREPEVEHFLGDTGVFAVKLKTQDIATAYRTLKASGVHILNSVQQSPDGRMHFYVKDPFNNLFEITESKSWFKKAKAITGGVAGCVIGVTDIDKALKLYRDVLGYTEVLYDGQKKFEDFEGVPGGENEFRRVILRSNKNRMGAFCRLLGETELELVEVKNRAPQKIFHDRYWGDLGYIHICFDINGMEQLADRCQQANFSFTVDSRDSFDMGKAAGHFSYCEDPDGTLIEFVETHKIPIVEKIGWYLNIRHRDPGKPLPDWMLGMLALNRVKD</sequence>
<dbReference type="GO" id="GO:0046491">
    <property type="term" value="P:L-methylmalonyl-CoA metabolic process"/>
    <property type="evidence" value="ECO:0007669"/>
    <property type="project" value="TreeGrafter"/>
</dbReference>
<reference evidence="3 4" key="1">
    <citation type="submission" date="2016-11" db="EMBL/GenBank/DDBJ databases">
        <authorList>
            <person name="Jaros S."/>
            <person name="Januszkiewicz K."/>
            <person name="Wedrychowicz H."/>
        </authorList>
    </citation>
    <scope>NUCLEOTIDE SEQUENCE [LARGE SCALE GENOMIC DNA]</scope>
    <source>
        <strain evidence="3 4">DSM 24574</strain>
    </source>
</reference>
<accession>A0A1M5K0I7</accession>
<dbReference type="OrthoDB" id="9795618at2"/>
<dbReference type="GO" id="GO:0004493">
    <property type="term" value="F:methylmalonyl-CoA epimerase activity"/>
    <property type="evidence" value="ECO:0007669"/>
    <property type="project" value="TreeGrafter"/>
</dbReference>
<dbReference type="InterPro" id="IPR004360">
    <property type="entry name" value="Glyas_Fos-R_dOase_dom"/>
</dbReference>
<keyword evidence="1" id="KW-0479">Metal-binding</keyword>
<evidence type="ECO:0000256" key="1">
    <source>
        <dbReference type="ARBA" id="ARBA00022723"/>
    </source>
</evidence>
<dbReference type="PROSITE" id="PS51819">
    <property type="entry name" value="VOC"/>
    <property type="match status" value="2"/>
</dbReference>
<dbReference type="InterPro" id="IPR037523">
    <property type="entry name" value="VOC_core"/>
</dbReference>
<proteinExistence type="predicted"/>
<dbReference type="SUPFAM" id="SSF54593">
    <property type="entry name" value="Glyoxalase/Bleomycin resistance protein/Dihydroxybiphenyl dioxygenase"/>
    <property type="match status" value="2"/>
</dbReference>
<dbReference type="EMBL" id="FQWQ01000001">
    <property type="protein sequence ID" value="SHG46284.1"/>
    <property type="molecule type" value="Genomic_DNA"/>
</dbReference>
<keyword evidence="4" id="KW-1185">Reference proteome</keyword>
<evidence type="ECO:0000259" key="2">
    <source>
        <dbReference type="PROSITE" id="PS51819"/>
    </source>
</evidence>
<dbReference type="RefSeq" id="WP_073130493.1">
    <property type="nucleotide sequence ID" value="NZ_FQWQ01000001.1"/>
</dbReference>
<dbReference type="STRING" id="947013.SAMN04488109_0384"/>
<dbReference type="Pfam" id="PF00903">
    <property type="entry name" value="Glyoxalase"/>
    <property type="match status" value="2"/>
</dbReference>
<dbReference type="InterPro" id="IPR029068">
    <property type="entry name" value="Glyas_Bleomycin-R_OHBP_Dase"/>
</dbReference>
<organism evidence="3 4">
    <name type="scientific">Chryseolinea serpens</name>
    <dbReference type="NCBI Taxonomy" id="947013"/>
    <lineage>
        <taxon>Bacteria</taxon>
        <taxon>Pseudomonadati</taxon>
        <taxon>Bacteroidota</taxon>
        <taxon>Cytophagia</taxon>
        <taxon>Cytophagales</taxon>
        <taxon>Fulvivirgaceae</taxon>
        <taxon>Chryseolinea</taxon>
    </lineage>
</organism>
<protein>
    <submittedName>
        <fullName evidence="3">Catechol 2,3-dioxygenase</fullName>
    </submittedName>
</protein>
<keyword evidence="3" id="KW-0223">Dioxygenase</keyword>
<feature type="domain" description="VOC" evidence="2">
    <location>
        <begin position="7"/>
        <end position="147"/>
    </location>
</feature>
<evidence type="ECO:0000313" key="4">
    <source>
        <dbReference type="Proteomes" id="UP000184212"/>
    </source>
</evidence>
<dbReference type="Gene3D" id="3.10.180.10">
    <property type="entry name" value="2,3-Dihydroxybiphenyl 1,2-Dioxygenase, domain 1"/>
    <property type="match status" value="2"/>
</dbReference>
<dbReference type="InterPro" id="IPR051785">
    <property type="entry name" value="MMCE/EMCE_epimerase"/>
</dbReference>